<gene>
    <name evidence="12" type="primary">Orc5</name>
    <name evidence="12" type="ORF">GTO96_0004854</name>
</gene>
<feature type="domain" description="Orc1-like AAA ATPase" evidence="10">
    <location>
        <begin position="79"/>
        <end position="224"/>
    </location>
</feature>
<dbReference type="AlphaFoldDB" id="A0A8X7XI72"/>
<comment type="function">
    <text evidence="8">Component of the origin recognition complex (ORC) that binds origins of replication. DNA-binding is ATP-dependent. The specific DNA sequences that define origins of replication have not been identified yet. ORC is required to assemble the pre-replication complex necessary to initiate DNA replication.</text>
</comment>
<keyword evidence="6" id="KW-0539">Nucleus</keyword>
<keyword evidence="5" id="KW-0067">ATP-binding</keyword>
<dbReference type="PANTHER" id="PTHR12705">
    <property type="entry name" value="ORIGIN RECOGNITION COMPLEX SUBUNIT 5"/>
    <property type="match status" value="1"/>
</dbReference>
<evidence type="ECO:0000313" key="13">
    <source>
        <dbReference type="Proteomes" id="UP000886611"/>
    </source>
</evidence>
<proteinExistence type="inferred from homology"/>
<dbReference type="InterPro" id="IPR047088">
    <property type="entry name" value="ORC5_C"/>
</dbReference>
<dbReference type="EMBL" id="JAATIS010000220">
    <property type="protein sequence ID" value="KAG2469560.1"/>
    <property type="molecule type" value="Genomic_DNA"/>
</dbReference>
<protein>
    <recommendedName>
        <fullName evidence="9">Origin recognition complex subunit 5</fullName>
    </recommendedName>
</protein>
<evidence type="ECO:0000256" key="1">
    <source>
        <dbReference type="ARBA" id="ARBA00004123"/>
    </source>
</evidence>
<evidence type="ECO:0000259" key="11">
    <source>
        <dbReference type="Pfam" id="PF14630"/>
    </source>
</evidence>
<evidence type="ECO:0000256" key="4">
    <source>
        <dbReference type="ARBA" id="ARBA00022741"/>
    </source>
</evidence>
<sequence length="364" mass="41842">MAATILCTGYYAVVGKTYPMKPPMQQVKCRHNTLPGIQGRSKLPRDIASKFLLSSFSRMPDQTPFPTYMEDVLLRLKKQLPCRDNEVSMLLSLFGEPQHYSYPSILIYGHRATGKTFVTQTVLQELKLPHAFVSMVECFTPRLLFQQILSQLSCLYPSLDEEFHCETLNDFIRIFRQLSTSNVLDQQTVYIVIDQAEVLREMDANLLPGFLRLQELVGGNITVIFLTEIVWEKFRPNTGCLEPILFYFPDYTKGLSAYTHVDLPYYSKFLLIAAYLASFNPARTDKRFFLKHHGKMKKITFLKKHEKTSNHLLGPKPFPLDRLLAIFYSIVDSRVASTANIFSQVSEMEICPLWKGYCLLFAKG</sequence>
<dbReference type="GO" id="GO:0005664">
    <property type="term" value="C:nuclear origin of replication recognition complex"/>
    <property type="evidence" value="ECO:0007669"/>
    <property type="project" value="TreeGrafter"/>
</dbReference>
<comment type="caution">
    <text evidence="12">The sequence shown here is derived from an EMBL/GenBank/DDBJ whole genome shotgun (WGS) entry which is preliminary data.</text>
</comment>
<evidence type="ECO:0000259" key="10">
    <source>
        <dbReference type="Pfam" id="PF13191"/>
    </source>
</evidence>
<keyword evidence="3" id="KW-0235">DNA replication</keyword>
<organism evidence="12 13">
    <name type="scientific">Polypterus senegalus</name>
    <name type="common">Senegal bichir</name>
    <dbReference type="NCBI Taxonomy" id="55291"/>
    <lineage>
        <taxon>Eukaryota</taxon>
        <taxon>Metazoa</taxon>
        <taxon>Chordata</taxon>
        <taxon>Craniata</taxon>
        <taxon>Vertebrata</taxon>
        <taxon>Euteleostomi</taxon>
        <taxon>Actinopterygii</taxon>
        <taxon>Polypteriformes</taxon>
        <taxon>Polypteridae</taxon>
        <taxon>Polypterus</taxon>
    </lineage>
</organism>
<name>A0A8X7XI72_POLSE</name>
<feature type="domain" description="Origin recognition complex subunit 5 C-terminal" evidence="11">
    <location>
        <begin position="263"/>
        <end position="348"/>
    </location>
</feature>
<reference evidence="12 13" key="1">
    <citation type="journal article" date="2021" name="Cell">
        <title>Tracing the genetic footprints of vertebrate landing in non-teleost ray-finned fishes.</title>
        <authorList>
            <person name="Bi X."/>
            <person name="Wang K."/>
            <person name="Yang L."/>
            <person name="Pan H."/>
            <person name="Jiang H."/>
            <person name="Wei Q."/>
            <person name="Fang M."/>
            <person name="Yu H."/>
            <person name="Zhu C."/>
            <person name="Cai Y."/>
            <person name="He Y."/>
            <person name="Gan X."/>
            <person name="Zeng H."/>
            <person name="Yu D."/>
            <person name="Zhu Y."/>
            <person name="Jiang H."/>
            <person name="Qiu Q."/>
            <person name="Yang H."/>
            <person name="Zhang Y.E."/>
            <person name="Wang W."/>
            <person name="Zhu M."/>
            <person name="He S."/>
            <person name="Zhang G."/>
        </authorList>
    </citation>
    <scope>NUCLEOTIDE SEQUENCE [LARGE SCALE GENOMIC DNA]</scope>
    <source>
        <strain evidence="12">Bchr_013</strain>
    </source>
</reference>
<comment type="subcellular location">
    <subcellularLocation>
        <location evidence="1">Nucleus</location>
    </subcellularLocation>
</comment>
<dbReference type="InterPro" id="IPR027417">
    <property type="entry name" value="P-loop_NTPase"/>
</dbReference>
<dbReference type="Proteomes" id="UP000886611">
    <property type="component" value="Unassembled WGS sequence"/>
</dbReference>
<dbReference type="GO" id="GO:0003688">
    <property type="term" value="F:DNA replication origin binding"/>
    <property type="evidence" value="ECO:0007669"/>
    <property type="project" value="TreeGrafter"/>
</dbReference>
<keyword evidence="4" id="KW-0547">Nucleotide-binding</keyword>
<evidence type="ECO:0000313" key="12">
    <source>
        <dbReference type="EMBL" id="KAG2469560.1"/>
    </source>
</evidence>
<dbReference type="Pfam" id="PF14630">
    <property type="entry name" value="ORC5_C"/>
    <property type="match status" value="1"/>
</dbReference>
<dbReference type="Gene3D" id="3.40.50.300">
    <property type="entry name" value="P-loop containing nucleotide triphosphate hydrolases"/>
    <property type="match status" value="1"/>
</dbReference>
<evidence type="ECO:0000256" key="8">
    <source>
        <dbReference type="ARBA" id="ARBA00057448"/>
    </source>
</evidence>
<dbReference type="PANTHER" id="PTHR12705:SF0">
    <property type="entry name" value="ORIGIN RECOGNITION COMPLEX SUBUNIT 5"/>
    <property type="match status" value="1"/>
</dbReference>
<evidence type="ECO:0000256" key="3">
    <source>
        <dbReference type="ARBA" id="ARBA00022705"/>
    </source>
</evidence>
<feature type="non-terminal residue" evidence="12">
    <location>
        <position position="364"/>
    </location>
</feature>
<accession>A0A8X7XI72</accession>
<dbReference type="InterPro" id="IPR041664">
    <property type="entry name" value="AAA_16"/>
</dbReference>
<dbReference type="InterPro" id="IPR020796">
    <property type="entry name" value="ORC5"/>
</dbReference>
<evidence type="ECO:0000256" key="2">
    <source>
        <dbReference type="ARBA" id="ARBA00006269"/>
    </source>
</evidence>
<comment type="subunit">
    <text evidence="7">Component of ORC, a complex composed of at least 6 subunits: ORC1, ORC2, ORC3, ORC4, ORC5 and ORC6. ORC is regulated in a cell-cycle dependent manner. It is sequentially assembled at the exit from anaphase of mitosis and disassembled as cells enter S phase.</text>
</comment>
<dbReference type="GO" id="GO:0005524">
    <property type="term" value="F:ATP binding"/>
    <property type="evidence" value="ECO:0007669"/>
    <property type="project" value="UniProtKB-KW"/>
</dbReference>
<feature type="non-terminal residue" evidence="12">
    <location>
        <position position="1"/>
    </location>
</feature>
<comment type="similarity">
    <text evidence="2">Belongs to the ORC5 family.</text>
</comment>
<evidence type="ECO:0000256" key="5">
    <source>
        <dbReference type="ARBA" id="ARBA00022840"/>
    </source>
</evidence>
<evidence type="ECO:0000256" key="6">
    <source>
        <dbReference type="ARBA" id="ARBA00023242"/>
    </source>
</evidence>
<evidence type="ECO:0000256" key="7">
    <source>
        <dbReference type="ARBA" id="ARBA00026084"/>
    </source>
</evidence>
<dbReference type="FunFam" id="3.40.50.300:FF:000673">
    <property type="entry name" value="Origin recognition complex subunit 5"/>
    <property type="match status" value="1"/>
</dbReference>
<dbReference type="Pfam" id="PF13191">
    <property type="entry name" value="AAA_16"/>
    <property type="match status" value="1"/>
</dbReference>
<keyword evidence="13" id="KW-1185">Reference proteome</keyword>
<dbReference type="GO" id="GO:0006270">
    <property type="term" value="P:DNA replication initiation"/>
    <property type="evidence" value="ECO:0007669"/>
    <property type="project" value="TreeGrafter"/>
</dbReference>
<evidence type="ECO:0000256" key="9">
    <source>
        <dbReference type="ARBA" id="ARBA00069657"/>
    </source>
</evidence>
<dbReference type="SUPFAM" id="SSF52540">
    <property type="entry name" value="P-loop containing nucleoside triphosphate hydrolases"/>
    <property type="match status" value="1"/>
</dbReference>